<keyword evidence="2" id="KW-1185">Reference proteome</keyword>
<dbReference type="RefSeq" id="YP_010651276.1">
    <property type="nucleotide sequence ID" value="NC_070781.1"/>
</dbReference>
<evidence type="ECO:0000313" key="2">
    <source>
        <dbReference type="Proteomes" id="UP001202581"/>
    </source>
</evidence>
<dbReference type="EMBL" id="OL829978">
    <property type="protein sequence ID" value="UMO76337.1"/>
    <property type="molecule type" value="Genomic_DNA"/>
</dbReference>
<proteinExistence type="predicted"/>
<sequence>MDVRKRNSSIDFTFKRGEVPDMNMHGKTCWVTAADISYHVGVVTVNGDASPKYTATIRGRYQDGKTTEPECVVYRSWDRCNIPGWFKKLIESNKPSWF</sequence>
<accession>A0AA49H3R7</accession>
<dbReference type="KEGG" id="vg:77926906"/>
<dbReference type="Proteomes" id="UP001202581">
    <property type="component" value="Segment"/>
</dbReference>
<name>A0AA49H3R7_9CAUD</name>
<dbReference type="GeneID" id="77926906"/>
<organism evidence="1 2">
    <name type="scientific">Streptomyces phage Tomas</name>
    <dbReference type="NCBI Taxonomy" id="2914443"/>
    <lineage>
        <taxon>Viruses</taxon>
        <taxon>Duplodnaviria</taxon>
        <taxon>Heunggongvirae</taxon>
        <taxon>Uroviricota</taxon>
        <taxon>Caudoviricetes</taxon>
        <taxon>Stanwilliamsviridae</taxon>
        <taxon>Boydwoodruffvirinae</taxon>
        <taxon>Tomasvirus</taxon>
        <taxon>Tomasvirus tomas</taxon>
    </lineage>
</organism>
<protein>
    <submittedName>
        <fullName evidence="1">Uncharacterized protein</fullName>
    </submittedName>
</protein>
<reference evidence="1" key="1">
    <citation type="submission" date="2021-12" db="EMBL/GenBank/DDBJ databases">
        <authorList>
            <person name="Khadka S."/>
            <person name="Uribe D.A."/>
            <person name="Klipsch I.N."/>
            <person name="Rene S.R."/>
            <person name="Jimenez M.L."/>
            <person name="Saini B.K."/>
            <person name="Zugasti M."/>
            <person name="Bullon R.M."/>
            <person name="Sharp C.D."/>
            <person name="Kapinga K.O."/>
            <person name="Warner C.P."/>
            <person name="Sarinana J."/>
            <person name="Jimenez A."/>
            <person name="Layton S.R."/>
            <person name="Nayek S."/>
            <person name="Hughes L.E."/>
            <person name="Garlena R.A."/>
            <person name="Russell D.A."/>
            <person name="Jacobs-Sera D."/>
            <person name="Hatfull G.F."/>
        </authorList>
    </citation>
    <scope>NUCLEOTIDE SEQUENCE</scope>
</reference>
<gene>
    <name evidence="1" type="primary">188</name>
    <name evidence="1" type="ORF">SEA_TOMAS_188</name>
</gene>
<evidence type="ECO:0000313" key="1">
    <source>
        <dbReference type="EMBL" id="UMO76337.1"/>
    </source>
</evidence>